<keyword evidence="2" id="KW-0418">Kinase</keyword>
<gene>
    <name evidence="6" type="ORF">GCM10023353_04530</name>
</gene>
<dbReference type="EMBL" id="BAABKQ010000001">
    <property type="protein sequence ID" value="GAA4804947.1"/>
    <property type="molecule type" value="Genomic_DNA"/>
</dbReference>
<comment type="caution">
    <text evidence="6">The sequence shown here is derived from an EMBL/GenBank/DDBJ whole genome shotgun (WGS) entry which is preliminary data.</text>
</comment>
<keyword evidence="1" id="KW-0808">Transferase</keyword>
<keyword evidence="7" id="KW-1185">Reference proteome</keyword>
<proteinExistence type="predicted"/>
<evidence type="ECO:0000256" key="3">
    <source>
        <dbReference type="ARBA" id="ARBA00023012"/>
    </source>
</evidence>
<dbReference type="InterPro" id="IPR003594">
    <property type="entry name" value="HATPase_dom"/>
</dbReference>
<reference evidence="7" key="1">
    <citation type="journal article" date="2019" name="Int. J. Syst. Evol. Microbiol.">
        <title>The Global Catalogue of Microorganisms (GCM) 10K type strain sequencing project: providing services to taxonomists for standard genome sequencing and annotation.</title>
        <authorList>
            <consortium name="The Broad Institute Genomics Platform"/>
            <consortium name="The Broad Institute Genome Sequencing Center for Infectious Disease"/>
            <person name="Wu L."/>
            <person name="Ma J."/>
        </authorList>
    </citation>
    <scope>NUCLEOTIDE SEQUENCE [LARGE SCALE GENOMIC DNA]</scope>
    <source>
        <strain evidence="7">JCM 18542</strain>
    </source>
</reference>
<dbReference type="InterPro" id="IPR036890">
    <property type="entry name" value="HATPase_C_sf"/>
</dbReference>
<feature type="domain" description="Histidine kinase/HSP90-like ATPase" evidence="5">
    <location>
        <begin position="306"/>
        <end position="391"/>
    </location>
</feature>
<evidence type="ECO:0000313" key="7">
    <source>
        <dbReference type="Proteomes" id="UP001500839"/>
    </source>
</evidence>
<dbReference type="PANTHER" id="PTHR24421">
    <property type="entry name" value="NITRATE/NITRITE SENSOR PROTEIN NARX-RELATED"/>
    <property type="match status" value="1"/>
</dbReference>
<accession>A0ABP9C7D4</accession>
<dbReference type="Proteomes" id="UP001500839">
    <property type="component" value="Unassembled WGS sequence"/>
</dbReference>
<dbReference type="Pfam" id="PF02518">
    <property type="entry name" value="HATPase_c"/>
    <property type="match status" value="1"/>
</dbReference>
<feature type="transmembrane region" description="Helical" evidence="4">
    <location>
        <begin position="48"/>
        <end position="69"/>
    </location>
</feature>
<evidence type="ECO:0000256" key="2">
    <source>
        <dbReference type="ARBA" id="ARBA00022777"/>
    </source>
</evidence>
<evidence type="ECO:0000256" key="1">
    <source>
        <dbReference type="ARBA" id="ARBA00022679"/>
    </source>
</evidence>
<protein>
    <recommendedName>
        <fullName evidence="5">Histidine kinase/HSP90-like ATPase domain-containing protein</fullName>
    </recommendedName>
</protein>
<keyword evidence="3" id="KW-0902">Two-component regulatory system</keyword>
<dbReference type="SUPFAM" id="SSF55874">
    <property type="entry name" value="ATPase domain of HSP90 chaperone/DNA topoisomerase II/histidine kinase"/>
    <property type="match status" value="1"/>
</dbReference>
<evidence type="ECO:0000313" key="6">
    <source>
        <dbReference type="EMBL" id="GAA4804947.1"/>
    </source>
</evidence>
<sequence>MTQPAESRTHNTDRILRLFARFISVGYLAYLAVLLNSITTLAQRMQPWWTPLAVFTVFGASLLPGLLSFTRDSRAIRLSAAAAAGMFLLAALTWPLAWQGPQLPADDGVWLAGFPGLAGLAAVIAWPTAAAFGYLTIGCITVQVINTAARDGASVGMLVPEIAFSIMFCTLFVGAAAMALRTGRILDATTQSAHAAAAAAATRRARTIERERFDALIHDGVMATLLSAARDRPAAVSRLAAATMRELDELRTAPDSDRPFPADEALAHLRAAALAADPHARFVVQRHVEGMAQPIPSDVVRAAGAALAEATRNSRRHAGAAATRTVTVSMNDVGVEVAVADDGTGFDRSTVPPHRLGIAVSILAPMRQLAGGSAHIDSAPGAGTTVHLRWDAP</sequence>
<feature type="transmembrane region" description="Helical" evidence="4">
    <location>
        <begin position="117"/>
        <end position="145"/>
    </location>
</feature>
<feature type="transmembrane region" description="Helical" evidence="4">
    <location>
        <begin position="18"/>
        <end position="42"/>
    </location>
</feature>
<dbReference type="InterPro" id="IPR050482">
    <property type="entry name" value="Sensor_HK_TwoCompSys"/>
</dbReference>
<feature type="transmembrane region" description="Helical" evidence="4">
    <location>
        <begin position="157"/>
        <end position="180"/>
    </location>
</feature>
<dbReference type="RefSeq" id="WP_345602067.1">
    <property type="nucleotide sequence ID" value="NZ_BAABKQ010000001.1"/>
</dbReference>
<keyword evidence="4" id="KW-1133">Transmembrane helix</keyword>
<dbReference type="Gene3D" id="3.30.565.10">
    <property type="entry name" value="Histidine kinase-like ATPase, C-terminal domain"/>
    <property type="match status" value="1"/>
</dbReference>
<feature type="transmembrane region" description="Helical" evidence="4">
    <location>
        <begin position="76"/>
        <end position="97"/>
    </location>
</feature>
<keyword evidence="4" id="KW-0812">Transmembrane</keyword>
<dbReference type="PANTHER" id="PTHR24421:SF61">
    <property type="entry name" value="OXYGEN SENSOR HISTIDINE KINASE NREB"/>
    <property type="match status" value="1"/>
</dbReference>
<dbReference type="CDD" id="cd16917">
    <property type="entry name" value="HATPase_UhpB-NarQ-NarX-like"/>
    <property type="match status" value="1"/>
</dbReference>
<name>A0ABP9C7D4_9ACTN</name>
<evidence type="ECO:0000256" key="4">
    <source>
        <dbReference type="SAM" id="Phobius"/>
    </source>
</evidence>
<organism evidence="6 7">
    <name type="scientific">Tomitella cavernea</name>
    <dbReference type="NCBI Taxonomy" id="1387982"/>
    <lineage>
        <taxon>Bacteria</taxon>
        <taxon>Bacillati</taxon>
        <taxon>Actinomycetota</taxon>
        <taxon>Actinomycetes</taxon>
        <taxon>Mycobacteriales</taxon>
        <taxon>Tomitella</taxon>
    </lineage>
</organism>
<keyword evidence="4" id="KW-0472">Membrane</keyword>
<evidence type="ECO:0000259" key="5">
    <source>
        <dbReference type="Pfam" id="PF02518"/>
    </source>
</evidence>